<dbReference type="GO" id="GO:0009279">
    <property type="term" value="C:cell outer membrane"/>
    <property type="evidence" value="ECO:0007669"/>
    <property type="project" value="UniProtKB-SubCell"/>
</dbReference>
<dbReference type="InterPro" id="IPR023996">
    <property type="entry name" value="TonB-dep_OMP_SusC/RagA"/>
</dbReference>
<dbReference type="Pfam" id="PF13715">
    <property type="entry name" value="CarbopepD_reg_2"/>
    <property type="match status" value="1"/>
</dbReference>
<evidence type="ECO:0000256" key="8">
    <source>
        <dbReference type="PROSITE-ProRule" id="PRU01360"/>
    </source>
</evidence>
<evidence type="ECO:0000313" key="13">
    <source>
        <dbReference type="Proteomes" id="UP000324611"/>
    </source>
</evidence>
<accession>A0A5B2VH85</accession>
<keyword evidence="2 8" id="KW-0813">Transport</keyword>
<feature type="domain" description="TonB-dependent receptor-like beta-barrel" evidence="10">
    <location>
        <begin position="525"/>
        <end position="1093"/>
    </location>
</feature>
<organism evidence="12 13">
    <name type="scientific">Chitinophaga agrisoli</name>
    <dbReference type="NCBI Taxonomy" id="2607653"/>
    <lineage>
        <taxon>Bacteria</taxon>
        <taxon>Pseudomonadati</taxon>
        <taxon>Bacteroidota</taxon>
        <taxon>Chitinophagia</taxon>
        <taxon>Chitinophagales</taxon>
        <taxon>Chitinophagaceae</taxon>
        <taxon>Chitinophaga</taxon>
    </lineage>
</organism>
<keyword evidence="6 8" id="KW-0472">Membrane</keyword>
<keyword evidence="4 8" id="KW-0812">Transmembrane</keyword>
<evidence type="ECO:0000313" key="12">
    <source>
        <dbReference type="EMBL" id="KAA2238481.1"/>
    </source>
</evidence>
<comment type="caution">
    <text evidence="12">The sequence shown here is derived from an EMBL/GenBank/DDBJ whole genome shotgun (WGS) entry which is preliminary data.</text>
</comment>
<feature type="domain" description="TonB-dependent receptor plug" evidence="11">
    <location>
        <begin position="245"/>
        <end position="350"/>
    </location>
</feature>
<sequence length="1130" mass="125470">MQTNKRYKSMKQKVLCKATAMCGSGGYATAQQSSSVRNFLLSMKLTGVILLAATLQVSASTYAQKVTIHRQNSDLKTILNEIRKQTGYYFIFDKDVLQHTGPVTIQATDQELSAVLGEICSKQRLSYEIRDQLIIITPQPAPAQQPDRLPPPVNISGRVTDAKGQPLIGATVRIKDAQKGAQADANGHFSIQGVDEHAVLIVSYSGYVTQEIPLAGQTEFTIVLKEDIKMLKDMVVVVGYGTQKKVSLTSAVSVIQAEDISRRPVNNSVQAFQGLTPGLTIQDQGGAPGRANVTARIRGITTLSGNNPLVLVDGIEQGINNINPDDIESVSVLKDAAATSIYGSRAATGVILVTTKRAKEGQLNVSYNGYAALQQLGNHPTAMSTEDYMRQQNVAYVNAGQAAPYTEDYIKTYVNSPDRIKYPLANDFYNVLYRAAPQFNNNFSVSGGSKQFKALATVRYMKQDGITDNFSNDAREIRLNTDFTPSDKFRFSADGNYRMLYTTAPQDAYNVFYNTLHGAQFVTPRYPDGGYGLSAQGNNPLVNRDLSGYNNDWFNTFSANLRGEWNILKGLKFSTQYAIVSAAERVKTFRDTYAVVDENNPSRTKTVATNQLNENRNNNFQETINSLLEYKQQWGKHNFGILGGYSQIYTRGDTLTGFRNTFYSNDIQALSAGAASSRDNTGRDLESGLRSYFGRLNYNFDDKYLLEINGRYDGSSNFTGDNLYSFFPSFSAGWRISREKFWQPLANIIPEFKLRGSYGNTGNQTVNAYSFYEALNTLNYVFGGNAATGYSLQNYANRDIKWETTRQTDLGFDATVLNNKLDVVFDYYDKQTSGILLSLAIPGAVGLNPPVQNAGVVSNKGWELGLNYRDMSHKLHYAFNFNISNNINRIVDLKGTGPYITGSPNDGLYANKTGLPIGVLWGFKTDGLYKDADDVAKSAKYDTNTFPGDIKYVDLTGDHKITADDRTMIGDPFPHYTFGLTSNFQYGNFDLYLFLQGALKQDARISGAFADAGNNQGFVIDIEKDYWTPEHTDARFARPQKFTDKNAQISDFWVIHTGYIRVKSLQLGYTLPKSLTDRIKIKKARVYLAGANLFTISKANEWGIDPEFPTGRADYYPQTRVYTLGANVNF</sequence>
<dbReference type="SUPFAM" id="SSF49464">
    <property type="entry name" value="Carboxypeptidase regulatory domain-like"/>
    <property type="match status" value="1"/>
</dbReference>
<protein>
    <submittedName>
        <fullName evidence="12">TonB-dependent receptor</fullName>
    </submittedName>
</protein>
<gene>
    <name evidence="12" type="ORF">F0L74_19850</name>
</gene>
<dbReference type="InterPro" id="IPR008969">
    <property type="entry name" value="CarboxyPept-like_regulatory"/>
</dbReference>
<evidence type="ECO:0000256" key="9">
    <source>
        <dbReference type="RuleBase" id="RU003357"/>
    </source>
</evidence>
<dbReference type="Gene3D" id="2.60.40.1120">
    <property type="entry name" value="Carboxypeptidase-like, regulatory domain"/>
    <property type="match status" value="1"/>
</dbReference>
<evidence type="ECO:0000259" key="10">
    <source>
        <dbReference type="Pfam" id="PF00593"/>
    </source>
</evidence>
<comment type="similarity">
    <text evidence="8 9">Belongs to the TonB-dependent receptor family.</text>
</comment>
<reference evidence="12 13" key="2">
    <citation type="submission" date="2019-09" db="EMBL/GenBank/DDBJ databases">
        <authorList>
            <person name="Jin C."/>
        </authorList>
    </citation>
    <scope>NUCLEOTIDE SEQUENCE [LARGE SCALE GENOMIC DNA]</scope>
    <source>
        <strain evidence="12 13">BN140078</strain>
    </source>
</reference>
<keyword evidence="13" id="KW-1185">Reference proteome</keyword>
<evidence type="ECO:0000256" key="7">
    <source>
        <dbReference type="ARBA" id="ARBA00023237"/>
    </source>
</evidence>
<dbReference type="Gene3D" id="2.40.170.20">
    <property type="entry name" value="TonB-dependent receptor, beta-barrel domain"/>
    <property type="match status" value="1"/>
</dbReference>
<dbReference type="InterPro" id="IPR012910">
    <property type="entry name" value="Plug_dom"/>
</dbReference>
<proteinExistence type="inferred from homology"/>
<dbReference type="Pfam" id="PF00593">
    <property type="entry name" value="TonB_dep_Rec_b-barrel"/>
    <property type="match status" value="1"/>
</dbReference>
<dbReference type="Gene3D" id="2.170.130.10">
    <property type="entry name" value="TonB-dependent receptor, plug domain"/>
    <property type="match status" value="1"/>
</dbReference>
<dbReference type="InterPro" id="IPR036942">
    <property type="entry name" value="Beta-barrel_TonB_sf"/>
</dbReference>
<dbReference type="InterPro" id="IPR037066">
    <property type="entry name" value="Plug_dom_sf"/>
</dbReference>
<dbReference type="InterPro" id="IPR000531">
    <property type="entry name" value="Beta-barrel_TonB"/>
</dbReference>
<evidence type="ECO:0000256" key="5">
    <source>
        <dbReference type="ARBA" id="ARBA00023077"/>
    </source>
</evidence>
<dbReference type="InterPro" id="IPR023997">
    <property type="entry name" value="TonB-dep_OMP_SusC/RagA_CS"/>
</dbReference>
<dbReference type="Proteomes" id="UP000324611">
    <property type="component" value="Unassembled WGS sequence"/>
</dbReference>
<comment type="subcellular location">
    <subcellularLocation>
        <location evidence="1 8">Cell outer membrane</location>
        <topology evidence="1 8">Multi-pass membrane protein</topology>
    </subcellularLocation>
</comment>
<name>A0A5B2VH85_9BACT</name>
<dbReference type="NCBIfam" id="TIGR04056">
    <property type="entry name" value="OMP_RagA_SusC"/>
    <property type="match status" value="1"/>
</dbReference>
<evidence type="ECO:0000256" key="6">
    <source>
        <dbReference type="ARBA" id="ARBA00023136"/>
    </source>
</evidence>
<evidence type="ECO:0000256" key="4">
    <source>
        <dbReference type="ARBA" id="ARBA00022692"/>
    </source>
</evidence>
<dbReference type="InterPro" id="IPR039426">
    <property type="entry name" value="TonB-dep_rcpt-like"/>
</dbReference>
<dbReference type="PROSITE" id="PS52016">
    <property type="entry name" value="TONB_DEPENDENT_REC_3"/>
    <property type="match status" value="1"/>
</dbReference>
<dbReference type="AlphaFoldDB" id="A0A5B2VH85"/>
<dbReference type="Pfam" id="PF07715">
    <property type="entry name" value="Plug"/>
    <property type="match status" value="1"/>
</dbReference>
<keyword evidence="7 8" id="KW-0998">Cell outer membrane</keyword>
<dbReference type="NCBIfam" id="TIGR04057">
    <property type="entry name" value="SusC_RagA_signa"/>
    <property type="match status" value="1"/>
</dbReference>
<evidence type="ECO:0000256" key="1">
    <source>
        <dbReference type="ARBA" id="ARBA00004571"/>
    </source>
</evidence>
<dbReference type="EMBL" id="VUOC01000004">
    <property type="protein sequence ID" value="KAA2238481.1"/>
    <property type="molecule type" value="Genomic_DNA"/>
</dbReference>
<evidence type="ECO:0000259" key="11">
    <source>
        <dbReference type="Pfam" id="PF07715"/>
    </source>
</evidence>
<keyword evidence="12" id="KW-0675">Receptor</keyword>
<dbReference type="SUPFAM" id="SSF56935">
    <property type="entry name" value="Porins"/>
    <property type="match status" value="1"/>
</dbReference>
<evidence type="ECO:0000256" key="3">
    <source>
        <dbReference type="ARBA" id="ARBA00022452"/>
    </source>
</evidence>
<keyword evidence="5 9" id="KW-0798">TonB box</keyword>
<evidence type="ECO:0000256" key="2">
    <source>
        <dbReference type="ARBA" id="ARBA00022448"/>
    </source>
</evidence>
<keyword evidence="3 8" id="KW-1134">Transmembrane beta strand</keyword>
<reference evidence="12 13" key="1">
    <citation type="submission" date="2019-09" db="EMBL/GenBank/DDBJ databases">
        <title>Chitinophaga ginsengihumi sp. nov., isolated from soil of ginseng rhizosphere.</title>
        <authorList>
            <person name="Lee J."/>
        </authorList>
    </citation>
    <scope>NUCLEOTIDE SEQUENCE [LARGE SCALE GENOMIC DNA]</scope>
    <source>
        <strain evidence="12 13">BN140078</strain>
    </source>
</reference>